<dbReference type="STRING" id="1121955.SAMN02745146_0484"/>
<feature type="transmembrane region" description="Helical" evidence="1">
    <location>
        <begin position="50"/>
        <end position="67"/>
    </location>
</feature>
<keyword evidence="1" id="KW-0472">Membrane</keyword>
<dbReference type="OrthoDB" id="853311at2"/>
<dbReference type="RefSeq" id="WP_073104835.1">
    <property type="nucleotide sequence ID" value="NZ_FQYN01000001.1"/>
</dbReference>
<sequence length="84" mass="9770">MLNRPTTDERLGKSPQRLVPYFLLVMSVIYMGLGVFLWLAHGLIALPLGTRRILGTVFLLYGIIRFVRTYGQHFKRKPTYDDEQ</sequence>
<proteinExistence type="predicted"/>
<protein>
    <submittedName>
        <fullName evidence="2">Uncharacterized protein</fullName>
    </submittedName>
</protein>
<evidence type="ECO:0000256" key="1">
    <source>
        <dbReference type="SAM" id="Phobius"/>
    </source>
</evidence>
<keyword evidence="3" id="KW-1185">Reference proteome</keyword>
<reference evidence="2 3" key="1">
    <citation type="submission" date="2016-11" db="EMBL/GenBank/DDBJ databases">
        <authorList>
            <person name="Jaros S."/>
            <person name="Januszkiewicz K."/>
            <person name="Wedrychowicz H."/>
        </authorList>
    </citation>
    <scope>NUCLEOTIDE SEQUENCE [LARGE SCALE GENOMIC DNA]</scope>
    <source>
        <strain evidence="2 3">DSM 21074</strain>
    </source>
</reference>
<dbReference type="EMBL" id="FQYN01000001">
    <property type="protein sequence ID" value="SHI31151.1"/>
    <property type="molecule type" value="Genomic_DNA"/>
</dbReference>
<dbReference type="AlphaFoldDB" id="A0A1M6A3Q9"/>
<organism evidence="2 3">
    <name type="scientific">Hymenobacter daecheongensis DSM 21074</name>
    <dbReference type="NCBI Taxonomy" id="1121955"/>
    <lineage>
        <taxon>Bacteria</taxon>
        <taxon>Pseudomonadati</taxon>
        <taxon>Bacteroidota</taxon>
        <taxon>Cytophagia</taxon>
        <taxon>Cytophagales</taxon>
        <taxon>Hymenobacteraceae</taxon>
        <taxon>Hymenobacter</taxon>
    </lineage>
</organism>
<gene>
    <name evidence="2" type="ORF">SAMN02745146_0484</name>
</gene>
<feature type="transmembrane region" description="Helical" evidence="1">
    <location>
        <begin position="21"/>
        <end position="44"/>
    </location>
</feature>
<keyword evidence="1" id="KW-1133">Transmembrane helix</keyword>
<accession>A0A1M6A3Q9</accession>
<name>A0A1M6A3Q9_9BACT</name>
<evidence type="ECO:0000313" key="2">
    <source>
        <dbReference type="EMBL" id="SHI31151.1"/>
    </source>
</evidence>
<keyword evidence="1" id="KW-0812">Transmembrane</keyword>
<evidence type="ECO:0000313" key="3">
    <source>
        <dbReference type="Proteomes" id="UP000184418"/>
    </source>
</evidence>
<dbReference type="Proteomes" id="UP000184418">
    <property type="component" value="Unassembled WGS sequence"/>
</dbReference>